<keyword evidence="3" id="KW-0540">Nuclease</keyword>
<dbReference type="RefSeq" id="WP_096312202.1">
    <property type="nucleotide sequence ID" value="NZ_BAAAVX010000021.1"/>
</dbReference>
<dbReference type="SMART" id="SM00507">
    <property type="entry name" value="HNHc"/>
    <property type="match status" value="1"/>
</dbReference>
<evidence type="ECO:0000259" key="2">
    <source>
        <dbReference type="SMART" id="SM00507"/>
    </source>
</evidence>
<organism evidence="3 4">
    <name type="scientific">Mycolicibacterium pallens</name>
    <dbReference type="NCBI Taxonomy" id="370524"/>
    <lineage>
        <taxon>Bacteria</taxon>
        <taxon>Bacillati</taxon>
        <taxon>Actinomycetota</taxon>
        <taxon>Actinomycetes</taxon>
        <taxon>Mycobacteriales</taxon>
        <taxon>Mycobacteriaceae</taxon>
        <taxon>Mycolicibacterium</taxon>
    </lineage>
</organism>
<feature type="compositionally biased region" description="Basic and acidic residues" evidence="1">
    <location>
        <begin position="433"/>
        <end position="448"/>
    </location>
</feature>
<keyword evidence="4" id="KW-1185">Reference proteome</keyword>
<dbReference type="Proteomes" id="UP000825367">
    <property type="component" value="Chromosome"/>
</dbReference>
<dbReference type="GO" id="GO:0004519">
    <property type="term" value="F:endonuclease activity"/>
    <property type="evidence" value="ECO:0007669"/>
    <property type="project" value="UniProtKB-KW"/>
</dbReference>
<dbReference type="InterPro" id="IPR003870">
    <property type="entry name" value="DUF222"/>
</dbReference>
<dbReference type="CDD" id="cd00085">
    <property type="entry name" value="HNHc"/>
    <property type="match status" value="1"/>
</dbReference>
<dbReference type="InterPro" id="IPR003615">
    <property type="entry name" value="HNH_nuc"/>
</dbReference>
<dbReference type="Pfam" id="PF02720">
    <property type="entry name" value="DUF222"/>
    <property type="match status" value="1"/>
</dbReference>
<evidence type="ECO:0000313" key="3">
    <source>
        <dbReference type="EMBL" id="QYL16057.1"/>
    </source>
</evidence>
<evidence type="ECO:0000313" key="4">
    <source>
        <dbReference type="Proteomes" id="UP000825367"/>
    </source>
</evidence>
<name>A0ABX8VED9_9MYCO</name>
<reference evidence="3 4" key="1">
    <citation type="submission" date="2021-07" db="EMBL/GenBank/DDBJ databases">
        <title>Whole genome sequencing of non-tuberculosis mycobacteria type-strains.</title>
        <authorList>
            <person name="Igarashi Y."/>
            <person name="Osugi A."/>
            <person name="Mitarai S."/>
        </authorList>
    </citation>
    <scope>NUCLEOTIDE SEQUENCE [LARGE SCALE GENOMIC DNA]</scope>
    <source>
        <strain evidence="3 4">JCM 16370</strain>
    </source>
</reference>
<sequence>MSSIDVVLEALDEAVESLAAVDLDVLSPPERFVVLERMETARRRQVAVAHSLVSKLERFEGCPKLDLTLADVLRVSPTEARRRLRDAAQLAPRTTLTGEPLPPVLPETAEAWAAGELDVEHLQVIQKFFRQLPSHVPPAAMEKAERILAQKAAVLRPDHLENVAERLAAHLNPDGLFSDEDRARQRSFTWSRRQRPDGMSEGRIVADPETRALIDAAFAKFAAPGMCNPADETPTVLDEPTDDARQRDSRTRGQRQHDALKAMMRGQLGDPKLGQHKGLPVTVIVSATLQDLQAQTGHGVTAGGTLLPMSDVIRMASHAYHYLALFDGVDGRALWLGRTKRIATADQRIMLHAKYRGCSRPGCDAPGYHSDVHHAAQDWKTGGNTDIDDLTLACPPDNELVESGGWRTRQLPNGDTEWIPPPGLPMLRGGVNDFHHPERLLGGDRPPDDVGDDAA</sequence>
<protein>
    <submittedName>
        <fullName evidence="3">HNH endonuclease</fullName>
    </submittedName>
</protein>
<evidence type="ECO:0000256" key="1">
    <source>
        <dbReference type="SAM" id="MobiDB-lite"/>
    </source>
</evidence>
<keyword evidence="3" id="KW-0378">Hydrolase</keyword>
<feature type="region of interest" description="Disordered" evidence="1">
    <location>
        <begin position="229"/>
        <end position="255"/>
    </location>
</feature>
<keyword evidence="3" id="KW-0255">Endonuclease</keyword>
<dbReference type="EMBL" id="CP080333">
    <property type="protein sequence ID" value="QYL16057.1"/>
    <property type="molecule type" value="Genomic_DNA"/>
</dbReference>
<feature type="domain" description="HNH nuclease" evidence="2">
    <location>
        <begin position="346"/>
        <end position="399"/>
    </location>
</feature>
<gene>
    <name evidence="3" type="ORF">K0O64_23900</name>
</gene>
<feature type="region of interest" description="Disordered" evidence="1">
    <location>
        <begin position="431"/>
        <end position="455"/>
    </location>
</feature>
<proteinExistence type="predicted"/>
<feature type="compositionally biased region" description="Basic and acidic residues" evidence="1">
    <location>
        <begin position="242"/>
        <end position="255"/>
    </location>
</feature>
<accession>A0ABX8VED9</accession>